<dbReference type="InterPro" id="IPR041664">
    <property type="entry name" value="AAA_16"/>
</dbReference>
<dbReference type="InterPro" id="IPR016032">
    <property type="entry name" value="Sig_transdc_resp-reg_C-effctor"/>
</dbReference>
<comment type="similarity">
    <text evidence="1">Belongs to the AfsR/DnrI/RedD regulatory family.</text>
</comment>
<dbReference type="InterPro" id="IPR011990">
    <property type="entry name" value="TPR-like_helical_dom_sf"/>
</dbReference>
<feature type="domain" description="OmpR/PhoB-type" evidence="5">
    <location>
        <begin position="21"/>
        <end position="91"/>
    </location>
</feature>
<dbReference type="RefSeq" id="WP_343981778.1">
    <property type="nucleotide sequence ID" value="NZ_BAAAJG010000015.1"/>
</dbReference>
<dbReference type="SMART" id="SM00862">
    <property type="entry name" value="Trans_reg_C"/>
    <property type="match status" value="1"/>
</dbReference>
<dbReference type="Pfam" id="PF03704">
    <property type="entry name" value="BTAD"/>
    <property type="match status" value="1"/>
</dbReference>
<keyword evidence="4" id="KW-0804">Transcription</keyword>
<dbReference type="PANTHER" id="PTHR35807:SF1">
    <property type="entry name" value="TRANSCRIPTIONAL REGULATOR REDD"/>
    <property type="match status" value="1"/>
</dbReference>
<evidence type="ECO:0000313" key="8">
    <source>
        <dbReference type="Proteomes" id="UP001597145"/>
    </source>
</evidence>
<name>A0ABW4FG88_9PSEU</name>
<evidence type="ECO:0000259" key="6">
    <source>
        <dbReference type="SMART" id="SM01043"/>
    </source>
</evidence>
<dbReference type="Gene3D" id="3.40.50.300">
    <property type="entry name" value="P-loop containing nucleotide triphosphate hydrolases"/>
    <property type="match status" value="1"/>
</dbReference>
<protein>
    <submittedName>
        <fullName evidence="7">ATP-binding protein</fullName>
    </submittedName>
</protein>
<keyword evidence="8" id="KW-1185">Reference proteome</keyword>
<proteinExistence type="inferred from homology"/>
<dbReference type="InterPro" id="IPR027417">
    <property type="entry name" value="P-loop_NTPase"/>
</dbReference>
<dbReference type="SMART" id="SM00028">
    <property type="entry name" value="TPR"/>
    <property type="match status" value="5"/>
</dbReference>
<dbReference type="InterPro" id="IPR001867">
    <property type="entry name" value="OmpR/PhoB-type_DNA-bd"/>
</dbReference>
<dbReference type="SUPFAM" id="SSF52540">
    <property type="entry name" value="P-loop containing nucleoside triphosphate hydrolases"/>
    <property type="match status" value="1"/>
</dbReference>
<dbReference type="PANTHER" id="PTHR35807">
    <property type="entry name" value="TRANSCRIPTIONAL REGULATOR REDD-RELATED"/>
    <property type="match status" value="1"/>
</dbReference>
<keyword evidence="7" id="KW-0547">Nucleotide-binding</keyword>
<evidence type="ECO:0000313" key="7">
    <source>
        <dbReference type="EMBL" id="MFD1529629.1"/>
    </source>
</evidence>
<dbReference type="SUPFAM" id="SSF46894">
    <property type="entry name" value="C-terminal effector domain of the bipartite response regulators"/>
    <property type="match status" value="1"/>
</dbReference>
<dbReference type="SMART" id="SM01043">
    <property type="entry name" value="BTAD"/>
    <property type="match status" value="1"/>
</dbReference>
<sequence>MADRGLRLTLVGRFEVVGHLATPIPGGRAARLLKILAVRQGRFVPLAEIIELLWPDTVPLRPDRIVASLVSRLRHSLGPGRLDGGSSGYRLVRDRQTEVDLLDAEQLVVNAEHDIRGGQYGYAAVAAEQATRILTAGTTLADEPAAVWVENTRRHVRGLVRRAWAAHWDAALELGEYRAAIRAAEAARAADVLDEAASRALMRAYAGAGEHAAALRTFESLRATLADELGVEPSEQTTTLFGLLLSRPGPADANGRRTTAARPAPSALVGRDAELDTMNELWSGAMRGRGGIVIVLGEAGIGKSALLSALIMKVERTGGLVVTTSCFEAEHSLYLQPLVEAVGRVAGRFDLGTVREIGGEWLGQLGQLVPQLARTADAAPQMRANAEIEHLRNLEAITEFFLRTAEHQPLLLVVEDMQNAGQSTVEALHFLASRLSSARLLTVVTERTVADPPRTATLADVATLLRLDRLTRSDVHALVANSGVRYQAEELYQLTGGSPLFLTEVIRHGRHRANDDASELVIPESLHQTVSARLATVGDDVRSLLQQGAVLGSSFSLDDVAALAGEPVESLALAAGRALRMGLLVEQDTMFKFANDIVRKVAYASVPRPVLVSRHRRAATLLADQPEAAAHQFVAADDWAAAAQAWLRAAEIAHLDFANEDAERLLGYALRCATRAAERRTAGQIHLRRARVRADLGHLADAKEDCEAAVAIATEVGDDELEAYALEQLGWTALYARDVLGATDLAERASHLAESAAAAPAARPSSLLLLGRVRHWDGDYDGAASAYDCAVNAAADPSTTATVLAYRGALLQHMDRFTEARSVLQQAVVMSRDAGEFRVLLQALFFSGLARGDLGDFDGALRALDRALRLIDKFRITYYRAGILSTSSWLWREIGDLGRAREHAEEAIDLAHRGGGALELEQELHALLALADCELALGRVDEAAALVDRALPMLDRSLPFRPRALLRMLEMRTRFDPALAEELLARSRQHSSTKYEALALRHLGRPVEAAKVAAATGSDLIIAELGPPDARRPALERITGALPSELKETFAAGGRLLQVHRG</sequence>
<dbReference type="GO" id="GO:0005524">
    <property type="term" value="F:ATP binding"/>
    <property type="evidence" value="ECO:0007669"/>
    <property type="project" value="UniProtKB-KW"/>
</dbReference>
<reference evidence="8" key="1">
    <citation type="journal article" date="2019" name="Int. J. Syst. Evol. Microbiol.">
        <title>The Global Catalogue of Microorganisms (GCM) 10K type strain sequencing project: providing services to taxonomists for standard genome sequencing and annotation.</title>
        <authorList>
            <consortium name="The Broad Institute Genomics Platform"/>
            <consortium name="The Broad Institute Genome Sequencing Center for Infectious Disease"/>
            <person name="Wu L."/>
            <person name="Ma J."/>
        </authorList>
    </citation>
    <scope>NUCLEOTIDE SEQUENCE [LARGE SCALE GENOMIC DNA]</scope>
    <source>
        <strain evidence="8">JCM 12165</strain>
    </source>
</reference>
<evidence type="ECO:0000259" key="5">
    <source>
        <dbReference type="SMART" id="SM00862"/>
    </source>
</evidence>
<gene>
    <name evidence="7" type="ORF">ACFSCY_09270</name>
</gene>
<keyword evidence="3" id="KW-0238">DNA-binding</keyword>
<dbReference type="Proteomes" id="UP001597145">
    <property type="component" value="Unassembled WGS sequence"/>
</dbReference>
<accession>A0ABW4FG88</accession>
<evidence type="ECO:0000256" key="4">
    <source>
        <dbReference type="ARBA" id="ARBA00023163"/>
    </source>
</evidence>
<evidence type="ECO:0000256" key="3">
    <source>
        <dbReference type="ARBA" id="ARBA00023125"/>
    </source>
</evidence>
<dbReference type="SUPFAM" id="SSF48452">
    <property type="entry name" value="TPR-like"/>
    <property type="match status" value="3"/>
</dbReference>
<evidence type="ECO:0000256" key="1">
    <source>
        <dbReference type="ARBA" id="ARBA00005820"/>
    </source>
</evidence>
<dbReference type="InterPro" id="IPR036388">
    <property type="entry name" value="WH-like_DNA-bd_sf"/>
</dbReference>
<comment type="caution">
    <text evidence="7">The sequence shown here is derived from an EMBL/GenBank/DDBJ whole genome shotgun (WGS) entry which is preliminary data.</text>
</comment>
<dbReference type="InterPro" id="IPR051677">
    <property type="entry name" value="AfsR-DnrI-RedD_regulator"/>
</dbReference>
<keyword evidence="2" id="KW-0805">Transcription regulation</keyword>
<keyword evidence="7" id="KW-0067">ATP-binding</keyword>
<organism evidence="7 8">
    <name type="scientific">Pseudonocardia aurantiaca</name>
    <dbReference type="NCBI Taxonomy" id="75290"/>
    <lineage>
        <taxon>Bacteria</taxon>
        <taxon>Bacillati</taxon>
        <taxon>Actinomycetota</taxon>
        <taxon>Actinomycetes</taxon>
        <taxon>Pseudonocardiales</taxon>
        <taxon>Pseudonocardiaceae</taxon>
        <taxon>Pseudonocardia</taxon>
    </lineage>
</organism>
<dbReference type="InterPro" id="IPR005158">
    <property type="entry name" value="BTAD"/>
</dbReference>
<dbReference type="InterPro" id="IPR019734">
    <property type="entry name" value="TPR_rpt"/>
</dbReference>
<evidence type="ECO:0000256" key="2">
    <source>
        <dbReference type="ARBA" id="ARBA00023015"/>
    </source>
</evidence>
<dbReference type="EMBL" id="JBHUCP010000005">
    <property type="protein sequence ID" value="MFD1529629.1"/>
    <property type="molecule type" value="Genomic_DNA"/>
</dbReference>
<feature type="domain" description="Bacterial transcriptional activator" evidence="6">
    <location>
        <begin position="99"/>
        <end position="245"/>
    </location>
</feature>
<dbReference type="Gene3D" id="1.25.40.10">
    <property type="entry name" value="Tetratricopeptide repeat domain"/>
    <property type="match status" value="3"/>
</dbReference>
<dbReference type="Gene3D" id="1.10.10.10">
    <property type="entry name" value="Winged helix-like DNA-binding domain superfamily/Winged helix DNA-binding domain"/>
    <property type="match status" value="1"/>
</dbReference>
<dbReference type="Pfam" id="PF13191">
    <property type="entry name" value="AAA_16"/>
    <property type="match status" value="1"/>
</dbReference>